<dbReference type="PANTHER" id="PTHR45786">
    <property type="entry name" value="DNA BINDING PROTEIN-LIKE"/>
    <property type="match status" value="1"/>
</dbReference>
<sequence length="343" mass="39429">MPSSSSSPNETDADPRQVEGDQRQLAVRNIVLVPESTVPLSSRSSATNNIAPESTRDIPNSHLPLRQRWEAIRRDRLRRRYGMRKFKIGLGNHESYNRPERHPLLDREPCPEIYELFGDADFMRNIRVCNNLFAFTSMGASMKPNDPVRQDRTVAGNNGPCTYRIQGALCHRIGTLGRIPGHTPMYAQLYFYDCAVEEERHESINARVALSDNRLDWQTVSKLQNILDAYNPLAKLLQHAYERMSRLVNVHLRIHETLPGFDQHRHNQPTVDEVGGIFITTGEGQTRDIVLQYRSNCGLRRVYESHPKFDALKMVGRSVYRSKLNLHENTESMRELVKNDKNV</sequence>
<reference evidence="2" key="2">
    <citation type="submission" date="2020-05" db="UniProtKB">
        <authorList>
            <consortium name="EnsemblMetazoa"/>
        </authorList>
    </citation>
    <scope>IDENTIFICATION</scope>
    <source>
        <strain evidence="2">WRAIR2</strain>
    </source>
</reference>
<reference evidence="3" key="1">
    <citation type="submission" date="2013-03" db="EMBL/GenBank/DDBJ databases">
        <title>The Genome Sequence of Anopheles dirus WRAIR2.</title>
        <authorList>
            <consortium name="The Broad Institute Genomics Platform"/>
            <person name="Neafsey D.E."/>
            <person name="Walton C."/>
            <person name="Walker B."/>
            <person name="Young S.K."/>
            <person name="Zeng Q."/>
            <person name="Gargeya S."/>
            <person name="Fitzgerald M."/>
            <person name="Haas B."/>
            <person name="Abouelleil A."/>
            <person name="Allen A.W."/>
            <person name="Alvarado L."/>
            <person name="Arachchi H.M."/>
            <person name="Berlin A.M."/>
            <person name="Chapman S.B."/>
            <person name="Gainer-Dewar J."/>
            <person name="Goldberg J."/>
            <person name="Griggs A."/>
            <person name="Gujja S."/>
            <person name="Hansen M."/>
            <person name="Howarth C."/>
            <person name="Imamovic A."/>
            <person name="Ireland A."/>
            <person name="Larimer J."/>
            <person name="McCowan C."/>
            <person name="Murphy C."/>
            <person name="Pearson M."/>
            <person name="Poon T.W."/>
            <person name="Priest M."/>
            <person name="Roberts A."/>
            <person name="Saif S."/>
            <person name="Shea T."/>
            <person name="Sisk P."/>
            <person name="Sykes S."/>
            <person name="Wortman J."/>
            <person name="Nusbaum C."/>
            <person name="Birren B."/>
        </authorList>
    </citation>
    <scope>NUCLEOTIDE SEQUENCE [LARGE SCALE GENOMIC DNA]</scope>
    <source>
        <strain evidence="3">WRAIR2</strain>
    </source>
</reference>
<proteinExistence type="predicted"/>
<evidence type="ECO:0008006" key="4">
    <source>
        <dbReference type="Google" id="ProtNLM"/>
    </source>
</evidence>
<feature type="region of interest" description="Disordered" evidence="1">
    <location>
        <begin position="38"/>
        <end position="59"/>
    </location>
</feature>
<keyword evidence="3" id="KW-1185">Reference proteome</keyword>
<dbReference type="VEuPathDB" id="VectorBase:ADIR004338"/>
<organism evidence="2 3">
    <name type="scientific">Anopheles dirus</name>
    <dbReference type="NCBI Taxonomy" id="7168"/>
    <lineage>
        <taxon>Eukaryota</taxon>
        <taxon>Metazoa</taxon>
        <taxon>Ecdysozoa</taxon>
        <taxon>Arthropoda</taxon>
        <taxon>Hexapoda</taxon>
        <taxon>Insecta</taxon>
        <taxon>Pterygota</taxon>
        <taxon>Neoptera</taxon>
        <taxon>Endopterygota</taxon>
        <taxon>Diptera</taxon>
        <taxon>Nematocera</taxon>
        <taxon>Culicoidea</taxon>
        <taxon>Culicidae</taxon>
        <taxon>Anophelinae</taxon>
        <taxon>Anopheles</taxon>
    </lineage>
</organism>
<dbReference type="Proteomes" id="UP000075884">
    <property type="component" value="Unassembled WGS sequence"/>
</dbReference>
<name>A0A182N9L2_9DIPT</name>
<feature type="compositionally biased region" description="Polar residues" evidence="1">
    <location>
        <begin position="38"/>
        <end position="52"/>
    </location>
</feature>
<dbReference type="PANTHER" id="PTHR45786:SF74">
    <property type="entry name" value="ATP-DEPENDENT DNA HELICASE"/>
    <property type="match status" value="1"/>
</dbReference>
<dbReference type="STRING" id="7168.A0A182N9L2"/>
<evidence type="ECO:0000256" key="1">
    <source>
        <dbReference type="SAM" id="MobiDB-lite"/>
    </source>
</evidence>
<feature type="compositionally biased region" description="Basic and acidic residues" evidence="1">
    <location>
        <begin position="13"/>
        <end position="22"/>
    </location>
</feature>
<feature type="compositionally biased region" description="Polar residues" evidence="1">
    <location>
        <begin position="1"/>
        <end position="10"/>
    </location>
</feature>
<evidence type="ECO:0000313" key="2">
    <source>
        <dbReference type="EnsemblMetazoa" id="ADIR004338-PA"/>
    </source>
</evidence>
<protein>
    <recommendedName>
        <fullName evidence="4">Helitron helicase-like domain-containing protein</fullName>
    </recommendedName>
</protein>
<accession>A0A182N9L2</accession>
<dbReference type="AlphaFoldDB" id="A0A182N9L2"/>
<feature type="region of interest" description="Disordered" evidence="1">
    <location>
        <begin position="1"/>
        <end position="23"/>
    </location>
</feature>
<dbReference type="EnsemblMetazoa" id="ADIR004338-RA">
    <property type="protein sequence ID" value="ADIR004338-PA"/>
    <property type="gene ID" value="ADIR004338"/>
</dbReference>
<evidence type="ECO:0000313" key="3">
    <source>
        <dbReference type="Proteomes" id="UP000075884"/>
    </source>
</evidence>